<dbReference type="PANTHER" id="PTHR43477">
    <property type="entry name" value="DIHYDROANTICAPSIN 7-DEHYDROGENASE"/>
    <property type="match status" value="1"/>
</dbReference>
<dbReference type="InterPro" id="IPR051122">
    <property type="entry name" value="SDR_DHRS6-like"/>
</dbReference>
<dbReference type="GO" id="GO:0016491">
    <property type="term" value="F:oxidoreductase activity"/>
    <property type="evidence" value="ECO:0007669"/>
    <property type="project" value="UniProtKB-KW"/>
</dbReference>
<name>A0A261UEB7_9BORD</name>
<dbReference type="PRINTS" id="PR00081">
    <property type="entry name" value="GDHRDH"/>
</dbReference>
<reference evidence="5" key="1">
    <citation type="submission" date="2017-05" db="EMBL/GenBank/DDBJ databases">
        <title>Complete and WGS of Bordetella genogroups.</title>
        <authorList>
            <person name="Spilker T."/>
            <person name="Lipuma J."/>
        </authorList>
    </citation>
    <scope>NUCLEOTIDE SEQUENCE [LARGE SCALE GENOMIC DNA]</scope>
    <source>
        <strain evidence="5">AU8856</strain>
    </source>
</reference>
<feature type="domain" description="Ketoreductase" evidence="3">
    <location>
        <begin position="10"/>
        <end position="197"/>
    </location>
</feature>
<proteinExistence type="inferred from homology"/>
<dbReference type="InterPro" id="IPR020904">
    <property type="entry name" value="Sc_DH/Rdtase_CS"/>
</dbReference>
<accession>A0A261UEB7</accession>
<dbReference type="PROSITE" id="PS00061">
    <property type="entry name" value="ADH_SHORT"/>
    <property type="match status" value="1"/>
</dbReference>
<dbReference type="PRINTS" id="PR00080">
    <property type="entry name" value="SDRFAMILY"/>
</dbReference>
<dbReference type="Gene3D" id="3.40.50.720">
    <property type="entry name" value="NAD(P)-binding Rossmann-like Domain"/>
    <property type="match status" value="1"/>
</dbReference>
<comment type="similarity">
    <text evidence="1">Belongs to the short-chain dehydrogenases/reductases (SDR) family.</text>
</comment>
<keyword evidence="2" id="KW-0560">Oxidoreductase</keyword>
<comment type="caution">
    <text evidence="4">The sequence shown here is derived from an EMBL/GenBank/DDBJ whole genome shotgun (WGS) entry which is preliminary data.</text>
</comment>
<organism evidence="4 5">
    <name type="scientific">Bordetella genomosp. 11</name>
    <dbReference type="NCBI Taxonomy" id="1416808"/>
    <lineage>
        <taxon>Bacteria</taxon>
        <taxon>Pseudomonadati</taxon>
        <taxon>Pseudomonadota</taxon>
        <taxon>Betaproteobacteria</taxon>
        <taxon>Burkholderiales</taxon>
        <taxon>Alcaligenaceae</taxon>
        <taxon>Bordetella</taxon>
    </lineage>
</organism>
<dbReference type="Proteomes" id="UP000215767">
    <property type="component" value="Unassembled WGS sequence"/>
</dbReference>
<sequence>MTHPFVLTGRRILVTGAASGIGLATAHLLARLGATVAALDRDEAGLAAALGALPGSGHTTHTHDLRDVEAIPALMQAIAAPDRPLAGMVHAAGVASIWPTRLLSPDRYRDVFAVNTEAALALLRGFQHRAVCAAGGGSVVFISSVVGMVGSSGAAAYAMSKAALTGLAKSTALEYAPRNIRVNCVAPGFVKTDMYDRVAARWDETQRLQVEAMHPLGLGQPADVANAAAFLLGDAARWITGTVLVCDGGYTAS</sequence>
<dbReference type="InterPro" id="IPR002347">
    <property type="entry name" value="SDR_fam"/>
</dbReference>
<keyword evidence="5" id="KW-1185">Reference proteome</keyword>
<evidence type="ECO:0000313" key="4">
    <source>
        <dbReference type="EMBL" id="OZI60276.1"/>
    </source>
</evidence>
<evidence type="ECO:0000313" key="5">
    <source>
        <dbReference type="Proteomes" id="UP000215767"/>
    </source>
</evidence>
<dbReference type="FunFam" id="3.40.50.720:FF:000084">
    <property type="entry name" value="Short-chain dehydrogenase reductase"/>
    <property type="match status" value="1"/>
</dbReference>
<evidence type="ECO:0000256" key="1">
    <source>
        <dbReference type="ARBA" id="ARBA00006484"/>
    </source>
</evidence>
<dbReference type="SUPFAM" id="SSF51735">
    <property type="entry name" value="NAD(P)-binding Rossmann-fold domains"/>
    <property type="match status" value="1"/>
</dbReference>
<dbReference type="InterPro" id="IPR057326">
    <property type="entry name" value="KR_dom"/>
</dbReference>
<dbReference type="AlphaFoldDB" id="A0A261UEB7"/>
<dbReference type="PANTHER" id="PTHR43477:SF1">
    <property type="entry name" value="DIHYDROANTICAPSIN 7-DEHYDROGENASE"/>
    <property type="match status" value="1"/>
</dbReference>
<dbReference type="EMBL" id="NEVS01000004">
    <property type="protein sequence ID" value="OZI60276.1"/>
    <property type="molecule type" value="Genomic_DNA"/>
</dbReference>
<protein>
    <recommendedName>
        <fullName evidence="3">Ketoreductase domain-containing protein</fullName>
    </recommendedName>
</protein>
<dbReference type="Pfam" id="PF13561">
    <property type="entry name" value="adh_short_C2"/>
    <property type="match status" value="1"/>
</dbReference>
<dbReference type="SMART" id="SM00822">
    <property type="entry name" value="PKS_KR"/>
    <property type="match status" value="1"/>
</dbReference>
<dbReference type="CDD" id="cd05233">
    <property type="entry name" value="SDR_c"/>
    <property type="match status" value="1"/>
</dbReference>
<gene>
    <name evidence="4" type="ORF">CAL28_12620</name>
</gene>
<dbReference type="OrthoDB" id="7064009at2"/>
<dbReference type="InterPro" id="IPR036291">
    <property type="entry name" value="NAD(P)-bd_dom_sf"/>
</dbReference>
<dbReference type="RefSeq" id="WP_094841693.1">
    <property type="nucleotide sequence ID" value="NZ_NEVS01000004.1"/>
</dbReference>
<evidence type="ECO:0000259" key="3">
    <source>
        <dbReference type="SMART" id="SM00822"/>
    </source>
</evidence>
<evidence type="ECO:0000256" key="2">
    <source>
        <dbReference type="ARBA" id="ARBA00023002"/>
    </source>
</evidence>